<evidence type="ECO:0000313" key="1">
    <source>
        <dbReference type="EMBL" id="MVT09511.1"/>
    </source>
</evidence>
<comment type="caution">
    <text evidence="1">The sequence shown here is derived from an EMBL/GenBank/DDBJ whole genome shotgun (WGS) entry which is preliminary data.</text>
</comment>
<accession>A0A7K1U578</accession>
<gene>
    <name evidence="1" type="ORF">GO493_14675</name>
</gene>
<dbReference type="Proteomes" id="UP000461730">
    <property type="component" value="Unassembled WGS sequence"/>
</dbReference>
<sequence length="85" mass="10297">MKSKAVNKALKVPSVWPGIEVTRYHEKIYGDYMKELQDAFDYQQLNFLIGYEVPNQFRPKRRTAAEWKKYERVAEYLEQLFMEED</sequence>
<protein>
    <submittedName>
        <fullName evidence="1">Uncharacterized protein</fullName>
    </submittedName>
</protein>
<dbReference type="RefSeq" id="WP_157306961.1">
    <property type="nucleotide sequence ID" value="NZ_WRXN01000006.1"/>
</dbReference>
<reference evidence="1 2" key="1">
    <citation type="submission" date="2019-12" db="EMBL/GenBank/DDBJ databases">
        <title>Chitinophaga sp. strain ysch24 (GDMCC 1.1355), whole genome shotgun sequence.</title>
        <authorList>
            <person name="Zhang X."/>
        </authorList>
    </citation>
    <scope>NUCLEOTIDE SEQUENCE [LARGE SCALE GENOMIC DNA]</scope>
    <source>
        <strain evidence="2">ysch24</strain>
    </source>
</reference>
<dbReference type="EMBL" id="WRXN01000006">
    <property type="protein sequence ID" value="MVT09511.1"/>
    <property type="molecule type" value="Genomic_DNA"/>
</dbReference>
<keyword evidence="2" id="KW-1185">Reference proteome</keyword>
<dbReference type="AlphaFoldDB" id="A0A7K1U578"/>
<organism evidence="1 2">
    <name type="scientific">Chitinophaga tropicalis</name>
    <dbReference type="NCBI Taxonomy" id="2683588"/>
    <lineage>
        <taxon>Bacteria</taxon>
        <taxon>Pseudomonadati</taxon>
        <taxon>Bacteroidota</taxon>
        <taxon>Chitinophagia</taxon>
        <taxon>Chitinophagales</taxon>
        <taxon>Chitinophagaceae</taxon>
        <taxon>Chitinophaga</taxon>
    </lineage>
</organism>
<evidence type="ECO:0000313" key="2">
    <source>
        <dbReference type="Proteomes" id="UP000461730"/>
    </source>
</evidence>
<proteinExistence type="predicted"/>
<name>A0A7K1U578_9BACT</name>